<evidence type="ECO:0000313" key="2">
    <source>
        <dbReference type="EMBL" id="KAH7231110.1"/>
    </source>
</evidence>
<feature type="region of interest" description="Disordered" evidence="1">
    <location>
        <begin position="229"/>
        <end position="252"/>
    </location>
</feature>
<dbReference type="EMBL" id="JAGPXF010000009">
    <property type="protein sequence ID" value="KAH7231110.1"/>
    <property type="molecule type" value="Genomic_DNA"/>
</dbReference>
<reference evidence="2" key="1">
    <citation type="journal article" date="2021" name="Nat. Commun.">
        <title>Genetic determinants of endophytism in the Arabidopsis root mycobiome.</title>
        <authorList>
            <person name="Mesny F."/>
            <person name="Miyauchi S."/>
            <person name="Thiergart T."/>
            <person name="Pickel B."/>
            <person name="Atanasova L."/>
            <person name="Karlsson M."/>
            <person name="Huettel B."/>
            <person name="Barry K.W."/>
            <person name="Haridas S."/>
            <person name="Chen C."/>
            <person name="Bauer D."/>
            <person name="Andreopoulos W."/>
            <person name="Pangilinan J."/>
            <person name="LaButti K."/>
            <person name="Riley R."/>
            <person name="Lipzen A."/>
            <person name="Clum A."/>
            <person name="Drula E."/>
            <person name="Henrissat B."/>
            <person name="Kohler A."/>
            <person name="Grigoriev I.V."/>
            <person name="Martin F.M."/>
            <person name="Hacquard S."/>
        </authorList>
    </citation>
    <scope>NUCLEOTIDE SEQUENCE</scope>
    <source>
        <strain evidence="2">MPI-SDFR-AT-0068</strain>
    </source>
</reference>
<protein>
    <submittedName>
        <fullName evidence="2">Uncharacterized protein</fullName>
    </submittedName>
</protein>
<dbReference type="AlphaFoldDB" id="A0A8K0RJ70"/>
<organism evidence="2 3">
    <name type="scientific">Fusarium tricinctum</name>
    <dbReference type="NCBI Taxonomy" id="61284"/>
    <lineage>
        <taxon>Eukaryota</taxon>
        <taxon>Fungi</taxon>
        <taxon>Dikarya</taxon>
        <taxon>Ascomycota</taxon>
        <taxon>Pezizomycotina</taxon>
        <taxon>Sordariomycetes</taxon>
        <taxon>Hypocreomycetidae</taxon>
        <taxon>Hypocreales</taxon>
        <taxon>Nectriaceae</taxon>
        <taxon>Fusarium</taxon>
        <taxon>Fusarium tricinctum species complex</taxon>
    </lineage>
</organism>
<feature type="compositionally biased region" description="Polar residues" evidence="1">
    <location>
        <begin position="242"/>
        <end position="252"/>
    </location>
</feature>
<proteinExistence type="predicted"/>
<gene>
    <name evidence="2" type="ORF">BKA59DRAFT_488822</name>
</gene>
<dbReference type="Proteomes" id="UP000813427">
    <property type="component" value="Unassembled WGS sequence"/>
</dbReference>
<evidence type="ECO:0000256" key="1">
    <source>
        <dbReference type="SAM" id="MobiDB-lite"/>
    </source>
</evidence>
<evidence type="ECO:0000313" key="3">
    <source>
        <dbReference type="Proteomes" id="UP000813427"/>
    </source>
</evidence>
<keyword evidence="3" id="KW-1185">Reference proteome</keyword>
<dbReference type="OrthoDB" id="428577at2759"/>
<comment type="caution">
    <text evidence="2">The sequence shown here is derived from an EMBL/GenBank/DDBJ whole genome shotgun (WGS) entry which is preliminary data.</text>
</comment>
<accession>A0A8K0RJ70</accession>
<name>A0A8K0RJ70_9HYPO</name>
<sequence length="860" mass="96043">MFTISTEGPALLNTALADGHKDIVEHLLADYFDEVAQESFSWLFDLKDAGFEAADMASLLLETTSTGPWIPLERSDFHPLEGEADVELHQPSCAHKKQSTDRNDPYSDPVALHLKRDDMQRRIAMFCGIAGVLPPANSLLEDSTQASFTTMKASILYDYERRESKVGNSQDAESGIVDADSFEDSTYISSSLNLPPGPSTFSGPSATAPTVFSRLSKVSTAPTLQSVRVPSKSFGLGRETSSKPNSRSLSQQKLVSQLHRAMQGLTSAAITLQRTGYCCNQFTILTACEQGLDPSGTVPVVRMNNVPFNLLKRFANEISSLELDGISESGLSRAVSASISIMDKLFQTSYPLPTIDHKLHLCSLTVQVLCLGLVLYSQGHTGKLHPIFLAEPLIEVTLQGSMINQRYIIAERQQLACMGSMIGDEVFVFKMNRSVPQIMPNTNERLHLSATCEDVVDSWGPAYLITDIDAPYGKILYGLGIRGGIIKRSRNLNDGQTLFHWGPEFNNSTSQPETFSYWEKILIGTINSNTTCPLDPGKSREESGSYLCSLGTAPDYWKLNEIQAILQAGYYVQLQGGAAMTKQSGIPLKQVLLDRWTREGNLSLFEEPWGVQVSLCTGVTRRVPLRSLIEEPLFRYIDNLNVDGWEALKTRATSASRRDHGFTEWAQKLNKDEKRCMQTIFGKLLNLLKDTGFDESGRYFSILWPQDSDARFCVKIRPEEDQLWCSMLKDSEWCATFAVATSLCLETPEHKCRKTTVAKWCGVKMLSTVVCPNFSGTIPSTIPTRYSEAQWQLENKKRYWIGKCGGEVFLVVRKLPSLVTELEVRRNRLPEPVASRLWRDRLMERPDTAFQGEEVFILQR</sequence>